<keyword evidence="2" id="KW-1185">Reference proteome</keyword>
<keyword evidence="1" id="KW-0812">Transmembrane</keyword>
<name>A0A1I7WKL2_HETBA</name>
<evidence type="ECO:0000313" key="2">
    <source>
        <dbReference type="Proteomes" id="UP000095283"/>
    </source>
</evidence>
<proteinExistence type="predicted"/>
<evidence type="ECO:0000313" key="3">
    <source>
        <dbReference type="WBParaSite" id="Hba_05504"/>
    </source>
</evidence>
<protein>
    <submittedName>
        <fullName evidence="3">Transposase</fullName>
    </submittedName>
</protein>
<feature type="transmembrane region" description="Helical" evidence="1">
    <location>
        <begin position="12"/>
        <end position="29"/>
    </location>
</feature>
<dbReference type="WBParaSite" id="Hba_05504">
    <property type="protein sequence ID" value="Hba_05504"/>
    <property type="gene ID" value="Hba_05504"/>
</dbReference>
<dbReference type="AlphaFoldDB" id="A0A1I7WKL2"/>
<sequence>MITNLGKRFNSIANIIITLKIWGILFRYWKRENYISDSKLKHNAIKTRYFEYV</sequence>
<keyword evidence="1" id="KW-1133">Transmembrane helix</keyword>
<reference evidence="3" key="1">
    <citation type="submission" date="2016-11" db="UniProtKB">
        <authorList>
            <consortium name="WormBaseParasite"/>
        </authorList>
    </citation>
    <scope>IDENTIFICATION</scope>
</reference>
<evidence type="ECO:0000256" key="1">
    <source>
        <dbReference type="SAM" id="Phobius"/>
    </source>
</evidence>
<keyword evidence="1" id="KW-0472">Membrane</keyword>
<organism evidence="2 3">
    <name type="scientific">Heterorhabditis bacteriophora</name>
    <name type="common">Entomopathogenic nematode worm</name>
    <dbReference type="NCBI Taxonomy" id="37862"/>
    <lineage>
        <taxon>Eukaryota</taxon>
        <taxon>Metazoa</taxon>
        <taxon>Ecdysozoa</taxon>
        <taxon>Nematoda</taxon>
        <taxon>Chromadorea</taxon>
        <taxon>Rhabditida</taxon>
        <taxon>Rhabditina</taxon>
        <taxon>Rhabditomorpha</taxon>
        <taxon>Strongyloidea</taxon>
        <taxon>Heterorhabditidae</taxon>
        <taxon>Heterorhabditis</taxon>
    </lineage>
</organism>
<accession>A0A1I7WKL2</accession>
<dbReference type="Proteomes" id="UP000095283">
    <property type="component" value="Unplaced"/>
</dbReference>